<protein>
    <submittedName>
        <fullName evidence="3">Putative ABC transport system permease protein</fullName>
    </submittedName>
</protein>
<gene>
    <name evidence="3" type="ORF">SAMN05444340_10150</name>
</gene>
<evidence type="ECO:0000313" key="3">
    <source>
        <dbReference type="EMBL" id="SDX83401.1"/>
    </source>
</evidence>
<feature type="transmembrane region" description="Helical" evidence="1">
    <location>
        <begin position="343"/>
        <end position="369"/>
    </location>
</feature>
<sequence length="383" mass="40927">MNAAFLAFAHLRWHWARSVVMVLVAAVILAVPLVSQTLLRGSEQSLTARADATPLVLGARGSQIDLVMGALYFGEDRAQPVTMKAAEAVWESDLALPIPLNTMFTASGARIVGTTLDYFSFRGLEIAQGRRFAVLGEAVLGASVARRLNLSPGDTIVSAPENLFDLDGVYPLEMTVTGVLAPTGTPDDEAVLTDVKTTWVIAGIGHGHQDVVAEGDDPVTASAALEQYNRITPDNIDSFHFHGAPEDYPLTAVLIEPYDTRSETILRGRYLEPENPLQLVVPSDVVDRLVERIFRIAALLDAVAGLVGLAAAAAVALALFLAWRLRAPELDTARRIGAGRGMILRLAGAEIAILLGAALLMAQGIVIVVQSRSNTLLTWLIAQ</sequence>
<evidence type="ECO:0000313" key="4">
    <source>
        <dbReference type="Proteomes" id="UP000199286"/>
    </source>
</evidence>
<dbReference type="EMBL" id="FNPF01000001">
    <property type="protein sequence ID" value="SDX83401.1"/>
    <property type="molecule type" value="Genomic_DNA"/>
</dbReference>
<dbReference type="InterPro" id="IPR025857">
    <property type="entry name" value="MacB_PCD"/>
</dbReference>
<dbReference type="RefSeq" id="WP_089877481.1">
    <property type="nucleotide sequence ID" value="NZ_FNPF01000001.1"/>
</dbReference>
<feature type="transmembrane region" description="Helical" evidence="1">
    <location>
        <begin position="15"/>
        <end position="34"/>
    </location>
</feature>
<dbReference type="AlphaFoldDB" id="A0A1H3EXD9"/>
<feature type="transmembrane region" description="Helical" evidence="1">
    <location>
        <begin position="298"/>
        <end position="323"/>
    </location>
</feature>
<reference evidence="3 4" key="1">
    <citation type="submission" date="2016-10" db="EMBL/GenBank/DDBJ databases">
        <authorList>
            <person name="de Groot N.N."/>
        </authorList>
    </citation>
    <scope>NUCLEOTIDE SEQUENCE [LARGE SCALE GENOMIC DNA]</scope>
    <source>
        <strain evidence="3 4">DSM 26880</strain>
    </source>
</reference>
<dbReference type="Proteomes" id="UP000199286">
    <property type="component" value="Unassembled WGS sequence"/>
</dbReference>
<organism evidence="3 4">
    <name type="scientific">Citreimonas salinaria</name>
    <dbReference type="NCBI Taxonomy" id="321339"/>
    <lineage>
        <taxon>Bacteria</taxon>
        <taxon>Pseudomonadati</taxon>
        <taxon>Pseudomonadota</taxon>
        <taxon>Alphaproteobacteria</taxon>
        <taxon>Rhodobacterales</taxon>
        <taxon>Roseobacteraceae</taxon>
        <taxon>Citreimonas</taxon>
    </lineage>
</organism>
<keyword evidence="4" id="KW-1185">Reference proteome</keyword>
<dbReference type="OrthoDB" id="9784014at2"/>
<dbReference type="PANTHER" id="PTHR30572">
    <property type="entry name" value="MEMBRANE COMPONENT OF TRANSPORTER-RELATED"/>
    <property type="match status" value="1"/>
</dbReference>
<keyword evidence="1" id="KW-0472">Membrane</keyword>
<dbReference type="STRING" id="321339.SAMN05444340_10150"/>
<proteinExistence type="predicted"/>
<feature type="domain" description="MacB-like periplasmic core" evidence="2">
    <location>
        <begin position="24"/>
        <end position="227"/>
    </location>
</feature>
<evidence type="ECO:0000259" key="2">
    <source>
        <dbReference type="Pfam" id="PF12704"/>
    </source>
</evidence>
<dbReference type="PANTHER" id="PTHR30572:SF4">
    <property type="entry name" value="ABC TRANSPORTER PERMEASE YTRF"/>
    <property type="match status" value="1"/>
</dbReference>
<dbReference type="InterPro" id="IPR050250">
    <property type="entry name" value="Macrolide_Exporter_MacB"/>
</dbReference>
<keyword evidence="1" id="KW-1133">Transmembrane helix</keyword>
<dbReference type="GO" id="GO:0022857">
    <property type="term" value="F:transmembrane transporter activity"/>
    <property type="evidence" value="ECO:0007669"/>
    <property type="project" value="TreeGrafter"/>
</dbReference>
<dbReference type="Pfam" id="PF12704">
    <property type="entry name" value="MacB_PCD"/>
    <property type="match status" value="1"/>
</dbReference>
<dbReference type="GO" id="GO:0005886">
    <property type="term" value="C:plasma membrane"/>
    <property type="evidence" value="ECO:0007669"/>
    <property type="project" value="TreeGrafter"/>
</dbReference>
<name>A0A1H3EXD9_9RHOB</name>
<accession>A0A1H3EXD9</accession>
<keyword evidence="1" id="KW-0812">Transmembrane</keyword>
<evidence type="ECO:0000256" key="1">
    <source>
        <dbReference type="SAM" id="Phobius"/>
    </source>
</evidence>